<keyword evidence="4" id="KW-0811">Translocation</keyword>
<dbReference type="Proteomes" id="UP001190700">
    <property type="component" value="Unassembled WGS sequence"/>
</dbReference>
<keyword evidence="3 4" id="KW-0539">Nucleus</keyword>
<reference evidence="5 6" key="1">
    <citation type="journal article" date="2015" name="Genome Biol. Evol.">
        <title>Comparative Genomics of a Bacterivorous Green Alga Reveals Evolutionary Causalities and Consequences of Phago-Mixotrophic Mode of Nutrition.</title>
        <authorList>
            <person name="Burns J.A."/>
            <person name="Paasch A."/>
            <person name="Narechania A."/>
            <person name="Kim E."/>
        </authorList>
    </citation>
    <scope>NUCLEOTIDE SEQUENCE [LARGE SCALE GENOMIC DNA]</scope>
    <source>
        <strain evidence="5 6">PLY_AMNH</strain>
    </source>
</reference>
<dbReference type="EMBL" id="LGRX02016760">
    <property type="protein sequence ID" value="KAK3261648.1"/>
    <property type="molecule type" value="Genomic_DNA"/>
</dbReference>
<keyword evidence="6" id="KW-1185">Reference proteome</keyword>
<dbReference type="GO" id="GO:0017056">
    <property type="term" value="F:structural constituent of nuclear pore"/>
    <property type="evidence" value="ECO:0007669"/>
    <property type="project" value="InterPro"/>
</dbReference>
<comment type="caution">
    <text evidence="5">The sequence shown here is derived from an EMBL/GenBank/DDBJ whole genome shotgun (WGS) entry which is preliminary data.</text>
</comment>
<dbReference type="GO" id="GO:0016973">
    <property type="term" value="P:poly(A)+ mRNA export from nucleus"/>
    <property type="evidence" value="ECO:0007669"/>
    <property type="project" value="TreeGrafter"/>
</dbReference>
<dbReference type="PANTHER" id="PTHR11225">
    <property type="entry name" value="NUCLEAR PORE COMPLEX PROTEIN NUP93 NUCLEOPORIN NUP93 DEAD EYE PROTEIN"/>
    <property type="match status" value="1"/>
</dbReference>
<dbReference type="PANTHER" id="PTHR11225:SF4">
    <property type="entry name" value="NUCLEAR PORE COMPLEX PROTEIN NUP93"/>
    <property type="match status" value="1"/>
</dbReference>
<accession>A0AAE0KUW6</accession>
<keyword evidence="4" id="KW-0509">mRNA transport</keyword>
<keyword evidence="4" id="KW-0906">Nuclear pore complex</keyword>
<keyword evidence="4" id="KW-0653">Protein transport</keyword>
<evidence type="ECO:0000256" key="2">
    <source>
        <dbReference type="ARBA" id="ARBA00010186"/>
    </source>
</evidence>
<keyword evidence="4" id="KW-0472">Membrane</keyword>
<evidence type="ECO:0000256" key="1">
    <source>
        <dbReference type="ARBA" id="ARBA00004259"/>
    </source>
</evidence>
<evidence type="ECO:0000256" key="3">
    <source>
        <dbReference type="ARBA" id="ARBA00023242"/>
    </source>
</evidence>
<sequence length="170" mass="19284">DWMWFKLGMIREAPQAGLRHQATPDPFLLSELQGYMVKHKEHIRAFREQDPLLPVYMMLLSLQFKAAAQELSAQVDGVHIIIAMAHHGLLGENTQEPYTESPQFFNIRACIEAYAKTLEATDPKGALEYLAFAATGKDTPCSGQDFIPGSEEQLALFRYLFWPLILRPGY</sequence>
<protein>
    <recommendedName>
        <fullName evidence="4">Nuclear pore protein</fullName>
    </recommendedName>
</protein>
<comment type="subcellular location">
    <subcellularLocation>
        <location evidence="1">Nucleus envelope</location>
    </subcellularLocation>
    <subcellularLocation>
        <location evidence="4">Nucleus</location>
        <location evidence="4">Nuclear pore complex</location>
    </subcellularLocation>
</comment>
<gene>
    <name evidence="5" type="ORF">CYMTET_29454</name>
</gene>
<proteinExistence type="inferred from homology"/>
<dbReference type="GO" id="GO:0005643">
    <property type="term" value="C:nuclear pore"/>
    <property type="evidence" value="ECO:0007669"/>
    <property type="project" value="UniProtKB-SubCell"/>
</dbReference>
<dbReference type="GO" id="GO:0006606">
    <property type="term" value="P:protein import into nucleus"/>
    <property type="evidence" value="ECO:0007669"/>
    <property type="project" value="TreeGrafter"/>
</dbReference>
<name>A0AAE0KUW6_9CHLO</name>
<keyword evidence="4" id="KW-0813">Transport</keyword>
<evidence type="ECO:0000256" key="4">
    <source>
        <dbReference type="RuleBase" id="RU364035"/>
    </source>
</evidence>
<dbReference type="InterPro" id="IPR007231">
    <property type="entry name" value="Nucleoporin_int_Nup93/Nic96"/>
</dbReference>
<dbReference type="Pfam" id="PF04097">
    <property type="entry name" value="Nic96"/>
    <property type="match status" value="1"/>
</dbReference>
<dbReference type="AlphaFoldDB" id="A0AAE0KUW6"/>
<organism evidence="5 6">
    <name type="scientific">Cymbomonas tetramitiformis</name>
    <dbReference type="NCBI Taxonomy" id="36881"/>
    <lineage>
        <taxon>Eukaryota</taxon>
        <taxon>Viridiplantae</taxon>
        <taxon>Chlorophyta</taxon>
        <taxon>Pyramimonadophyceae</taxon>
        <taxon>Pyramimonadales</taxon>
        <taxon>Pyramimonadaceae</taxon>
        <taxon>Cymbomonas</taxon>
    </lineage>
</organism>
<evidence type="ECO:0000313" key="5">
    <source>
        <dbReference type="EMBL" id="KAK3261648.1"/>
    </source>
</evidence>
<comment type="similarity">
    <text evidence="2 4">Belongs to the nucleoporin interacting component (NIC) family.</text>
</comment>
<evidence type="ECO:0000313" key="6">
    <source>
        <dbReference type="Proteomes" id="UP001190700"/>
    </source>
</evidence>
<feature type="non-terminal residue" evidence="5">
    <location>
        <position position="1"/>
    </location>
</feature>